<keyword evidence="3" id="KW-1185">Reference proteome</keyword>
<keyword evidence="1" id="KW-0812">Transmembrane</keyword>
<evidence type="ECO:0000256" key="1">
    <source>
        <dbReference type="SAM" id="Phobius"/>
    </source>
</evidence>
<accession>A0ABV5GAE4</accession>
<keyword evidence="1" id="KW-0472">Membrane</keyword>
<feature type="transmembrane region" description="Helical" evidence="1">
    <location>
        <begin position="12"/>
        <end position="32"/>
    </location>
</feature>
<sequence length="43" mass="5103">METQKFLKSKQFKILLPFVVILGIIILVRAGYDFGQWLHHFIN</sequence>
<dbReference type="Proteomes" id="UP001589576">
    <property type="component" value="Unassembled WGS sequence"/>
</dbReference>
<keyword evidence="1" id="KW-1133">Transmembrane helix</keyword>
<organism evidence="2 3">
    <name type="scientific">Flavobacterium paronense</name>
    <dbReference type="NCBI Taxonomy" id="1392775"/>
    <lineage>
        <taxon>Bacteria</taxon>
        <taxon>Pseudomonadati</taxon>
        <taxon>Bacteroidota</taxon>
        <taxon>Flavobacteriia</taxon>
        <taxon>Flavobacteriales</taxon>
        <taxon>Flavobacteriaceae</taxon>
        <taxon>Flavobacterium</taxon>
    </lineage>
</organism>
<protein>
    <submittedName>
        <fullName evidence="2">Uncharacterized protein</fullName>
    </submittedName>
</protein>
<name>A0ABV5GAE4_9FLAO</name>
<proteinExistence type="predicted"/>
<dbReference type="RefSeq" id="WP_290285527.1">
    <property type="nucleotide sequence ID" value="NZ_JAUFQN010000019.1"/>
</dbReference>
<comment type="caution">
    <text evidence="2">The sequence shown here is derived from an EMBL/GenBank/DDBJ whole genome shotgun (WGS) entry which is preliminary data.</text>
</comment>
<gene>
    <name evidence="2" type="ORF">ACFFUU_00585</name>
</gene>
<evidence type="ECO:0000313" key="3">
    <source>
        <dbReference type="Proteomes" id="UP001589576"/>
    </source>
</evidence>
<dbReference type="EMBL" id="JBHMFB010000001">
    <property type="protein sequence ID" value="MFB9088089.1"/>
    <property type="molecule type" value="Genomic_DNA"/>
</dbReference>
<reference evidence="2 3" key="1">
    <citation type="submission" date="2024-09" db="EMBL/GenBank/DDBJ databases">
        <authorList>
            <person name="Sun Q."/>
            <person name="Mori K."/>
        </authorList>
    </citation>
    <scope>NUCLEOTIDE SEQUENCE [LARGE SCALE GENOMIC DNA]</scope>
    <source>
        <strain evidence="2 3">CECT 8460</strain>
    </source>
</reference>
<evidence type="ECO:0000313" key="2">
    <source>
        <dbReference type="EMBL" id="MFB9088089.1"/>
    </source>
</evidence>